<dbReference type="Proteomes" id="UP001501321">
    <property type="component" value="Unassembled WGS sequence"/>
</dbReference>
<keyword evidence="3" id="KW-1185">Reference proteome</keyword>
<reference evidence="3" key="1">
    <citation type="journal article" date="2019" name="Int. J. Syst. Evol. Microbiol.">
        <title>The Global Catalogue of Microorganisms (GCM) 10K type strain sequencing project: providing services to taxonomists for standard genome sequencing and annotation.</title>
        <authorList>
            <consortium name="The Broad Institute Genomics Platform"/>
            <consortium name="The Broad Institute Genome Sequencing Center for Infectious Disease"/>
            <person name="Wu L."/>
            <person name="Ma J."/>
        </authorList>
    </citation>
    <scope>NUCLEOTIDE SEQUENCE [LARGE SCALE GENOMIC DNA]</scope>
    <source>
        <strain evidence="3">JCM 32226</strain>
    </source>
</reference>
<dbReference type="Pfam" id="PF09832">
    <property type="entry name" value="DUF2059"/>
    <property type="match status" value="1"/>
</dbReference>
<evidence type="ECO:0000259" key="1">
    <source>
        <dbReference type="Pfam" id="PF09832"/>
    </source>
</evidence>
<sequence length="204" mass="22120">MGQGVGNGTWQRTGSVSGAGCTGRGRLWCWLVCLALWGSVCRAELPAEALSLADNLINPGQFNQFNQQVLQDLIRQQPELARYQGVVQRWSKETLSWPEVRQGLALHYAQHFTRDEMAQMNVFFATPTGKKYVKYAPLLREETLAVGQNLIQAGLPRLALMLQVAKAQAGDTSPTGVTLPASGALTAQPVSAAVSAASPDDNRR</sequence>
<gene>
    <name evidence="2" type="ORF">GCM10023095_08580</name>
</gene>
<evidence type="ECO:0000313" key="2">
    <source>
        <dbReference type="EMBL" id="GAA4495425.1"/>
    </source>
</evidence>
<dbReference type="EMBL" id="BAABFC010000006">
    <property type="protein sequence ID" value="GAA4495425.1"/>
    <property type="molecule type" value="Genomic_DNA"/>
</dbReference>
<dbReference type="InterPro" id="IPR018637">
    <property type="entry name" value="DUF2059"/>
</dbReference>
<name>A0ABP8Q2W4_9GAMM</name>
<feature type="domain" description="DUF2059" evidence="1">
    <location>
        <begin position="101"/>
        <end position="153"/>
    </location>
</feature>
<proteinExistence type="predicted"/>
<evidence type="ECO:0000313" key="3">
    <source>
        <dbReference type="Proteomes" id="UP001501321"/>
    </source>
</evidence>
<dbReference type="RefSeq" id="WP_345010429.1">
    <property type="nucleotide sequence ID" value="NZ_BAABFC010000006.1"/>
</dbReference>
<comment type="caution">
    <text evidence="2">The sequence shown here is derived from an EMBL/GenBank/DDBJ whole genome shotgun (WGS) entry which is preliminary data.</text>
</comment>
<protein>
    <recommendedName>
        <fullName evidence="1">DUF2059 domain-containing protein</fullName>
    </recommendedName>
</protein>
<accession>A0ABP8Q2W4</accession>
<organism evidence="2 3">
    <name type="scientific">Pseudaeromonas paramecii</name>
    <dbReference type="NCBI Taxonomy" id="2138166"/>
    <lineage>
        <taxon>Bacteria</taxon>
        <taxon>Pseudomonadati</taxon>
        <taxon>Pseudomonadota</taxon>
        <taxon>Gammaproteobacteria</taxon>
        <taxon>Aeromonadales</taxon>
        <taxon>Aeromonadaceae</taxon>
        <taxon>Pseudaeromonas</taxon>
    </lineage>
</organism>